<evidence type="ECO:0000313" key="2">
    <source>
        <dbReference type="Proteomes" id="UP000283383"/>
    </source>
</evidence>
<dbReference type="AlphaFoldDB" id="A0A420H771"/>
<sequence>MITSYQEHGDQNALFGQYFRKPDNHGQSGLETCMDVDDEQLLKSPIPDLRDCLKVVLGNTTEYICYPSSSRLDIQYLVLEVVGVFLALTRRV</sequence>
<accession>A0A420H771</accession>
<evidence type="ECO:0000313" key="1">
    <source>
        <dbReference type="EMBL" id="RKF53278.1"/>
    </source>
</evidence>
<name>A0A420H771_9PEZI</name>
<dbReference type="EMBL" id="MCBQ01022023">
    <property type="protein sequence ID" value="RKF53278.1"/>
    <property type="molecule type" value="Genomic_DNA"/>
</dbReference>
<comment type="caution">
    <text evidence="1">The sequence shown here is derived from an EMBL/GenBank/DDBJ whole genome shotgun (WGS) entry which is preliminary data.</text>
</comment>
<protein>
    <submittedName>
        <fullName evidence="1">Uncharacterized protein</fullName>
    </submittedName>
</protein>
<keyword evidence="2" id="KW-1185">Reference proteome</keyword>
<organism evidence="1 2">
    <name type="scientific">Golovinomyces cichoracearum</name>
    <dbReference type="NCBI Taxonomy" id="62708"/>
    <lineage>
        <taxon>Eukaryota</taxon>
        <taxon>Fungi</taxon>
        <taxon>Dikarya</taxon>
        <taxon>Ascomycota</taxon>
        <taxon>Pezizomycotina</taxon>
        <taxon>Leotiomycetes</taxon>
        <taxon>Erysiphales</taxon>
        <taxon>Erysiphaceae</taxon>
        <taxon>Golovinomyces</taxon>
    </lineage>
</organism>
<reference evidence="1 2" key="1">
    <citation type="journal article" date="2018" name="BMC Genomics">
        <title>Comparative genome analyses reveal sequence features reflecting distinct modes of host-adaptation between dicot and monocot powdery mildew.</title>
        <authorList>
            <person name="Wu Y."/>
            <person name="Ma X."/>
            <person name="Pan Z."/>
            <person name="Kale S.D."/>
            <person name="Song Y."/>
            <person name="King H."/>
            <person name="Zhang Q."/>
            <person name="Presley C."/>
            <person name="Deng X."/>
            <person name="Wei C.I."/>
            <person name="Xiao S."/>
        </authorList>
    </citation>
    <scope>NUCLEOTIDE SEQUENCE [LARGE SCALE GENOMIC DNA]</scope>
    <source>
        <strain evidence="1">UMSG3</strain>
    </source>
</reference>
<gene>
    <name evidence="1" type="ORF">GcM3_220025</name>
</gene>
<proteinExistence type="predicted"/>
<dbReference type="Proteomes" id="UP000283383">
    <property type="component" value="Unassembled WGS sequence"/>
</dbReference>